<dbReference type="AlphaFoldDB" id="A0A9P9HAH8"/>
<name>A0A9P9HAH8_FUSRE</name>
<dbReference type="OrthoDB" id="2394218at2759"/>
<protein>
    <submittedName>
        <fullName evidence="1">Uncharacterized protein</fullName>
    </submittedName>
</protein>
<evidence type="ECO:0000313" key="1">
    <source>
        <dbReference type="EMBL" id="KAH7254065.1"/>
    </source>
</evidence>
<accession>A0A9P9HAH8</accession>
<gene>
    <name evidence="1" type="ORF">BKA55DRAFT_353044</name>
</gene>
<dbReference type="Gene3D" id="3.30.420.40">
    <property type="match status" value="2"/>
</dbReference>
<dbReference type="SUPFAM" id="SSF53067">
    <property type="entry name" value="Actin-like ATPase domain"/>
    <property type="match status" value="2"/>
</dbReference>
<dbReference type="Proteomes" id="UP000720189">
    <property type="component" value="Unassembled WGS sequence"/>
</dbReference>
<keyword evidence="2" id="KW-1185">Reference proteome</keyword>
<dbReference type="CDD" id="cd10170">
    <property type="entry name" value="ASKHA_NBD_HSP70"/>
    <property type="match status" value="1"/>
</dbReference>
<comment type="caution">
    <text evidence="1">The sequence shown here is derived from an EMBL/GenBank/DDBJ whole genome shotgun (WGS) entry which is preliminary data.</text>
</comment>
<sequence>MAADLVVGIDIGMTGTGIAHKSKWDGKPTALRWGKDIKIPTRLFYCDRHQPPKLVGWGLEVPDDSAKPFTTREWFKVDFGNKDADQTQVESLYTDFLGCLYQELRFRQFTPKILRGKSFEESTINFLFSVPATWDPALVSNFKQLISNAGFDHVKDHTIHVAMTEPQAVAAFQMCRSQSSDQTKDGDNVLIVDAGGGTTDFCLLKIQDKFHGTSEVHKSSQAIEIQPVSACGIGSVNIDKDFEDLVKEHVESHGGILTKSPEQVAWHVRDSDDYRDCKHKFGTEGFDDLTFTIPFQKSNLGEPASLPRIEPFSLIATTMASLFDTQINRIKEEIKAFLKQLEKRRDTVDTSRNYIIAGGLGSSPYFKDRR</sequence>
<dbReference type="PANTHER" id="PTHR42749">
    <property type="entry name" value="CELL SHAPE-DETERMINING PROTEIN MREB"/>
    <property type="match status" value="1"/>
</dbReference>
<dbReference type="RefSeq" id="XP_046050312.1">
    <property type="nucleotide sequence ID" value="XM_046185805.1"/>
</dbReference>
<evidence type="ECO:0000313" key="2">
    <source>
        <dbReference type="Proteomes" id="UP000720189"/>
    </source>
</evidence>
<dbReference type="GeneID" id="70215759"/>
<reference evidence="1" key="1">
    <citation type="journal article" date="2021" name="Nat. Commun.">
        <title>Genetic determinants of endophytism in the Arabidopsis root mycobiome.</title>
        <authorList>
            <person name="Mesny F."/>
            <person name="Miyauchi S."/>
            <person name="Thiergart T."/>
            <person name="Pickel B."/>
            <person name="Atanasova L."/>
            <person name="Karlsson M."/>
            <person name="Huettel B."/>
            <person name="Barry K.W."/>
            <person name="Haridas S."/>
            <person name="Chen C."/>
            <person name="Bauer D."/>
            <person name="Andreopoulos W."/>
            <person name="Pangilinan J."/>
            <person name="LaButti K."/>
            <person name="Riley R."/>
            <person name="Lipzen A."/>
            <person name="Clum A."/>
            <person name="Drula E."/>
            <person name="Henrissat B."/>
            <person name="Kohler A."/>
            <person name="Grigoriev I.V."/>
            <person name="Martin F.M."/>
            <person name="Hacquard S."/>
        </authorList>
    </citation>
    <scope>NUCLEOTIDE SEQUENCE</scope>
    <source>
        <strain evidence="1">MPI-CAGE-AT-0023</strain>
    </source>
</reference>
<dbReference type="Gene3D" id="3.90.640.10">
    <property type="entry name" value="Actin, Chain A, domain 4"/>
    <property type="match status" value="1"/>
</dbReference>
<dbReference type="PANTHER" id="PTHR42749:SF1">
    <property type="entry name" value="CELL SHAPE-DETERMINING PROTEIN MREB"/>
    <property type="match status" value="1"/>
</dbReference>
<organism evidence="1 2">
    <name type="scientific">Fusarium redolens</name>
    <dbReference type="NCBI Taxonomy" id="48865"/>
    <lineage>
        <taxon>Eukaryota</taxon>
        <taxon>Fungi</taxon>
        <taxon>Dikarya</taxon>
        <taxon>Ascomycota</taxon>
        <taxon>Pezizomycotina</taxon>
        <taxon>Sordariomycetes</taxon>
        <taxon>Hypocreomycetidae</taxon>
        <taxon>Hypocreales</taxon>
        <taxon>Nectriaceae</taxon>
        <taxon>Fusarium</taxon>
        <taxon>Fusarium redolens species complex</taxon>
    </lineage>
</organism>
<proteinExistence type="predicted"/>
<dbReference type="InterPro" id="IPR043129">
    <property type="entry name" value="ATPase_NBD"/>
</dbReference>
<dbReference type="EMBL" id="JAGMUX010000007">
    <property type="protein sequence ID" value="KAH7254065.1"/>
    <property type="molecule type" value="Genomic_DNA"/>
</dbReference>